<proteinExistence type="predicted"/>
<dbReference type="EMBL" id="SRLO01002243">
    <property type="protein sequence ID" value="TNN33439.1"/>
    <property type="molecule type" value="Genomic_DNA"/>
</dbReference>
<protein>
    <submittedName>
        <fullName evidence="1">Uncharacterized protein</fullName>
    </submittedName>
</protein>
<organism evidence="1 2">
    <name type="scientific">Liparis tanakae</name>
    <name type="common">Tanaka's snailfish</name>
    <dbReference type="NCBI Taxonomy" id="230148"/>
    <lineage>
        <taxon>Eukaryota</taxon>
        <taxon>Metazoa</taxon>
        <taxon>Chordata</taxon>
        <taxon>Craniata</taxon>
        <taxon>Vertebrata</taxon>
        <taxon>Euteleostomi</taxon>
        <taxon>Actinopterygii</taxon>
        <taxon>Neopterygii</taxon>
        <taxon>Teleostei</taxon>
        <taxon>Neoteleostei</taxon>
        <taxon>Acanthomorphata</taxon>
        <taxon>Eupercaria</taxon>
        <taxon>Perciformes</taxon>
        <taxon>Cottioidei</taxon>
        <taxon>Cottales</taxon>
        <taxon>Liparidae</taxon>
        <taxon>Liparis</taxon>
    </lineage>
</organism>
<accession>A0A4Z2EX90</accession>
<reference evidence="1 2" key="1">
    <citation type="submission" date="2019-03" db="EMBL/GenBank/DDBJ databases">
        <title>First draft genome of Liparis tanakae, snailfish: a comprehensive survey of snailfish specific genes.</title>
        <authorList>
            <person name="Kim W."/>
            <person name="Song I."/>
            <person name="Jeong J.-H."/>
            <person name="Kim D."/>
            <person name="Kim S."/>
            <person name="Ryu S."/>
            <person name="Song J.Y."/>
            <person name="Lee S.K."/>
        </authorList>
    </citation>
    <scope>NUCLEOTIDE SEQUENCE [LARGE SCALE GENOMIC DNA]</scope>
    <source>
        <tissue evidence="1">Muscle</tissue>
    </source>
</reference>
<gene>
    <name evidence="1" type="ORF">EYF80_056394</name>
</gene>
<evidence type="ECO:0000313" key="2">
    <source>
        <dbReference type="Proteomes" id="UP000314294"/>
    </source>
</evidence>
<name>A0A4Z2EX90_9TELE</name>
<sequence length="145" mass="15593">MEEVKPGSLPESGAESFIRSAALNTELLNGRQLVVRVLLNTLLLKQDFMRSSRHVRHGVAPPPPTVGPQTSGLWLLLPAPPSCSSVLLLLPAPPSCSSFLLLLPAPPSCSSFLLLLPAPPSCSSVLLLLTSHMQCHYAICRYMTQ</sequence>
<keyword evidence="2" id="KW-1185">Reference proteome</keyword>
<comment type="caution">
    <text evidence="1">The sequence shown here is derived from an EMBL/GenBank/DDBJ whole genome shotgun (WGS) entry which is preliminary data.</text>
</comment>
<dbReference type="AlphaFoldDB" id="A0A4Z2EX90"/>
<evidence type="ECO:0000313" key="1">
    <source>
        <dbReference type="EMBL" id="TNN33439.1"/>
    </source>
</evidence>
<dbReference type="Proteomes" id="UP000314294">
    <property type="component" value="Unassembled WGS sequence"/>
</dbReference>